<sequence>MSFDTSKYVEDEYLPPPYSTTHGAAARAIGRSPAFAIAPPDSSSLFSAQLSSLRGQMREEQAAHSSAREQQDYEILSLLVPYVETLLHSIAAVNPPPSLVEATLVPDEAVSREWLFSDAEAQQNGHFTKLVRVERHLKLDRGDQKRAPLTSTSRNTDVDNKEFDGWGRWKTEEEADKTNSEMEMWWLDEDMAHRLAKHLQPSPAPASVNRQTVRTQVEQNKEAKKGGRWSFFKKDEPLAKASTPSASSSPSPAAYNTPLDDINMTVKAEEVTFRRQNDMGLWESKTGWGLVVRVNIRGTQLC</sequence>
<keyword evidence="3" id="KW-1185">Reference proteome</keyword>
<evidence type="ECO:0000313" key="2">
    <source>
        <dbReference type="EMBL" id="KAK2601889.1"/>
    </source>
</evidence>
<reference evidence="2" key="1">
    <citation type="submission" date="2023-06" db="EMBL/GenBank/DDBJ databases">
        <title>Conoideocrella luteorostrata (Hypocreales: Clavicipitaceae), a potential biocontrol fungus for elongate hemlock scale in United States Christmas tree production areas.</title>
        <authorList>
            <person name="Barrett H."/>
            <person name="Lovett B."/>
            <person name="Macias A.M."/>
            <person name="Stajich J.E."/>
            <person name="Kasson M.T."/>
        </authorList>
    </citation>
    <scope>NUCLEOTIDE SEQUENCE</scope>
    <source>
        <strain evidence="2">ARSEF 14590</strain>
    </source>
</reference>
<evidence type="ECO:0008006" key="4">
    <source>
        <dbReference type="Google" id="ProtNLM"/>
    </source>
</evidence>
<dbReference type="AlphaFoldDB" id="A0AAJ0FVC9"/>
<feature type="region of interest" description="Disordered" evidence="1">
    <location>
        <begin position="199"/>
        <end position="260"/>
    </location>
</feature>
<organism evidence="2 3">
    <name type="scientific">Conoideocrella luteorostrata</name>
    <dbReference type="NCBI Taxonomy" id="1105319"/>
    <lineage>
        <taxon>Eukaryota</taxon>
        <taxon>Fungi</taxon>
        <taxon>Dikarya</taxon>
        <taxon>Ascomycota</taxon>
        <taxon>Pezizomycotina</taxon>
        <taxon>Sordariomycetes</taxon>
        <taxon>Hypocreomycetidae</taxon>
        <taxon>Hypocreales</taxon>
        <taxon>Clavicipitaceae</taxon>
        <taxon>Conoideocrella</taxon>
    </lineage>
</organism>
<dbReference type="EMBL" id="JASWJB010000068">
    <property type="protein sequence ID" value="KAK2601889.1"/>
    <property type="molecule type" value="Genomic_DNA"/>
</dbReference>
<protein>
    <recommendedName>
        <fullName evidence="4">NAD dependent epimerase/dehydratase family protein</fullName>
    </recommendedName>
</protein>
<feature type="compositionally biased region" description="Polar residues" evidence="1">
    <location>
        <begin position="208"/>
        <end position="218"/>
    </location>
</feature>
<evidence type="ECO:0000313" key="3">
    <source>
        <dbReference type="Proteomes" id="UP001251528"/>
    </source>
</evidence>
<accession>A0AAJ0FVC9</accession>
<proteinExistence type="predicted"/>
<evidence type="ECO:0000256" key="1">
    <source>
        <dbReference type="SAM" id="MobiDB-lite"/>
    </source>
</evidence>
<comment type="caution">
    <text evidence="2">The sequence shown here is derived from an EMBL/GenBank/DDBJ whole genome shotgun (WGS) entry which is preliminary data.</text>
</comment>
<feature type="compositionally biased region" description="Low complexity" evidence="1">
    <location>
        <begin position="239"/>
        <end position="254"/>
    </location>
</feature>
<dbReference type="Proteomes" id="UP001251528">
    <property type="component" value="Unassembled WGS sequence"/>
</dbReference>
<gene>
    <name evidence="2" type="ORF">QQS21_004576</name>
</gene>
<name>A0AAJ0FVC9_9HYPO</name>